<dbReference type="Gene3D" id="2.130.10.10">
    <property type="entry name" value="YVTN repeat-like/Quinoprotein amine dehydrogenase"/>
    <property type="match status" value="1"/>
</dbReference>
<feature type="compositionally biased region" description="Polar residues" evidence="4">
    <location>
        <begin position="61"/>
        <end position="72"/>
    </location>
</feature>
<dbReference type="PANTHER" id="PTHR46042">
    <property type="entry name" value="DIPHTHINE METHYLTRANSFERASE"/>
    <property type="match status" value="1"/>
</dbReference>
<reference evidence="5" key="1">
    <citation type="submission" date="2023-10" db="EMBL/GenBank/DDBJ databases">
        <authorList>
            <person name="Hackl T."/>
        </authorList>
    </citation>
    <scope>NUCLEOTIDE SEQUENCE</scope>
</reference>
<gene>
    <name evidence="5" type="ORF">KHLLAP_LOCUS9211</name>
</gene>
<dbReference type="InterPro" id="IPR015943">
    <property type="entry name" value="WD40/YVTN_repeat-like_dom_sf"/>
</dbReference>
<feature type="region of interest" description="Disordered" evidence="4">
    <location>
        <begin position="43"/>
        <end position="72"/>
    </location>
</feature>
<keyword evidence="1" id="KW-0853">WD repeat</keyword>
<evidence type="ECO:0000313" key="6">
    <source>
        <dbReference type="Proteomes" id="UP001295740"/>
    </source>
</evidence>
<proteinExistence type="predicted"/>
<comment type="pathway">
    <text evidence="3">Protein modification.</text>
</comment>
<evidence type="ECO:0000256" key="2">
    <source>
        <dbReference type="ARBA" id="ARBA00022737"/>
    </source>
</evidence>
<accession>A0AAI8VQH9</accession>
<dbReference type="InterPro" id="IPR052415">
    <property type="entry name" value="Diphthine_MTase"/>
</dbReference>
<organism evidence="5 6">
    <name type="scientific">Anthostomella pinea</name>
    <dbReference type="NCBI Taxonomy" id="933095"/>
    <lineage>
        <taxon>Eukaryota</taxon>
        <taxon>Fungi</taxon>
        <taxon>Dikarya</taxon>
        <taxon>Ascomycota</taxon>
        <taxon>Pezizomycotina</taxon>
        <taxon>Sordariomycetes</taxon>
        <taxon>Xylariomycetidae</taxon>
        <taxon>Xylariales</taxon>
        <taxon>Xylariaceae</taxon>
        <taxon>Anthostomella</taxon>
    </lineage>
</organism>
<dbReference type="Proteomes" id="UP001295740">
    <property type="component" value="Unassembled WGS sequence"/>
</dbReference>
<comment type="caution">
    <text evidence="5">The sequence shown here is derived from an EMBL/GenBank/DDBJ whole genome shotgun (WGS) entry which is preliminary data.</text>
</comment>
<sequence>MDRENSSIAPLRSLTLELPPSCIEFCPAHPEYFVVGTYNLQKEEPTETNISESSGDDDGEQQTSNKPQSRNGSLVVYRLTEKSDISHVQTVSCPSALLDLHFHPAPDKHEVAAVVSSTGTLSFYRLSPMEPSSDSLKELATHKPLGDDNSVLFLSCAWHPTLHDLLAITTSDHRVHILRVDDSWCAHDTTSGPIITHTLEAWTVAFSPYLGDPSLVESDADSEGLQVLTVFSGGDDSNLLSTSCLYRPLRTSGDDEVIEATCPTAATRGHEAGVTAILPLALKLADGSRVVVTGSYDDCLRVYSIYPQDGGMMLKQPKMLAGENLGGGVWRLKLIRLEDAGKSTSSKARQWTALVLASCMHAGSRVLEVTGDYGEDCQVRVLAHFEEHKSMNYGSDFQPGSELSSLPLRCVSTSFYDRLLCLWES</sequence>
<protein>
    <submittedName>
        <fullName evidence="5">Uu.00g137690.m01.CDS01</fullName>
    </submittedName>
</protein>
<dbReference type="PANTHER" id="PTHR46042:SF1">
    <property type="entry name" value="DIPHTHINE METHYLTRANSFERASE"/>
    <property type="match status" value="1"/>
</dbReference>
<dbReference type="AlphaFoldDB" id="A0AAI8VQH9"/>
<dbReference type="GO" id="GO:0005737">
    <property type="term" value="C:cytoplasm"/>
    <property type="evidence" value="ECO:0007669"/>
    <property type="project" value="TreeGrafter"/>
</dbReference>
<evidence type="ECO:0000256" key="3">
    <source>
        <dbReference type="ARBA" id="ARBA00043952"/>
    </source>
</evidence>
<evidence type="ECO:0000256" key="4">
    <source>
        <dbReference type="SAM" id="MobiDB-lite"/>
    </source>
</evidence>
<keyword evidence="6" id="KW-1185">Reference proteome</keyword>
<evidence type="ECO:0000256" key="1">
    <source>
        <dbReference type="ARBA" id="ARBA00022574"/>
    </source>
</evidence>
<dbReference type="SUPFAM" id="SSF50978">
    <property type="entry name" value="WD40 repeat-like"/>
    <property type="match status" value="1"/>
</dbReference>
<dbReference type="EMBL" id="CAUWAG010000012">
    <property type="protein sequence ID" value="CAJ2508743.1"/>
    <property type="molecule type" value="Genomic_DNA"/>
</dbReference>
<keyword evidence="2" id="KW-0677">Repeat</keyword>
<name>A0AAI8VQH9_9PEZI</name>
<evidence type="ECO:0000313" key="5">
    <source>
        <dbReference type="EMBL" id="CAJ2508743.1"/>
    </source>
</evidence>
<dbReference type="GO" id="GO:0061685">
    <property type="term" value="F:diphthine methylesterase activity"/>
    <property type="evidence" value="ECO:0007669"/>
    <property type="project" value="TreeGrafter"/>
</dbReference>
<dbReference type="InterPro" id="IPR036322">
    <property type="entry name" value="WD40_repeat_dom_sf"/>
</dbReference>
<dbReference type="GO" id="GO:0017183">
    <property type="term" value="P:protein histidyl modification to diphthamide"/>
    <property type="evidence" value="ECO:0007669"/>
    <property type="project" value="TreeGrafter"/>
</dbReference>